<geneLocation type="plasmid" evidence="2">
    <name>unnamed2</name>
</geneLocation>
<dbReference type="RefSeq" id="WP_353070541.1">
    <property type="nucleotide sequence ID" value="NZ_CP132934.1"/>
</dbReference>
<accession>A0AAU7ZJ85</accession>
<dbReference type="EMBL" id="CP132934">
    <property type="protein sequence ID" value="XCB28884.1"/>
    <property type="molecule type" value="Genomic_DNA"/>
</dbReference>
<proteinExistence type="predicted"/>
<feature type="transmembrane region" description="Helical" evidence="1">
    <location>
        <begin position="12"/>
        <end position="30"/>
    </location>
</feature>
<dbReference type="AlphaFoldDB" id="A0AAU7ZJ85"/>
<dbReference type="KEGG" id="temp:RBB75_20825"/>
<organism evidence="2">
    <name type="scientific">Tunturiibacter empetritectus</name>
    <dbReference type="NCBI Taxonomy" id="3069691"/>
    <lineage>
        <taxon>Bacteria</taxon>
        <taxon>Pseudomonadati</taxon>
        <taxon>Acidobacteriota</taxon>
        <taxon>Terriglobia</taxon>
        <taxon>Terriglobales</taxon>
        <taxon>Acidobacteriaceae</taxon>
        <taxon>Tunturiibacter</taxon>
    </lineage>
</organism>
<sequence length="172" mass="19106">MGLDWPNLGAGALIGALLSYGVGLLTNSTSDRLKFWQKRRANQIEITSPGSGEILRDSKQLSPGLCFRVAGRLGILPPGHKIWLLVRPHKQKSYWPQGFEPVDFNPTTGDWFGYVYEPVGHAKITIFAVVAPLSAQALFEYYQKHGAATGWDPIDEIPVECINRREVEVQTS</sequence>
<keyword evidence="1" id="KW-1133">Transmembrane helix</keyword>
<gene>
    <name evidence="2" type="ORF">RBB75_20825</name>
</gene>
<evidence type="ECO:0000256" key="1">
    <source>
        <dbReference type="SAM" id="Phobius"/>
    </source>
</evidence>
<name>A0AAU7ZJ85_9BACT</name>
<keyword evidence="1" id="KW-0472">Membrane</keyword>
<protein>
    <submittedName>
        <fullName evidence="2">Uncharacterized protein</fullName>
    </submittedName>
</protein>
<keyword evidence="1" id="KW-0812">Transmembrane</keyword>
<evidence type="ECO:0000313" key="2">
    <source>
        <dbReference type="EMBL" id="XCB28884.1"/>
    </source>
</evidence>
<keyword evidence="2" id="KW-0614">Plasmid</keyword>
<reference evidence="2" key="2">
    <citation type="journal article" date="2024" name="Environ. Microbiol.">
        <title>Genome analysis and description of Tunturibacter gen. nov. expands the diversity of Terriglobia in tundra soils.</title>
        <authorList>
            <person name="Messyasz A."/>
            <person name="Mannisto M.K."/>
            <person name="Kerkhof L.J."/>
            <person name="Haggblom M.M."/>
        </authorList>
    </citation>
    <scope>NUCLEOTIDE SEQUENCE</scope>
    <source>
        <strain evidence="2">M8UP23</strain>
    </source>
</reference>
<reference evidence="2" key="1">
    <citation type="submission" date="2023-08" db="EMBL/GenBank/DDBJ databases">
        <authorList>
            <person name="Messyasz A."/>
            <person name="Mannisto M.K."/>
            <person name="Kerkhof L.J."/>
            <person name="Haggblom M."/>
        </authorList>
    </citation>
    <scope>NUCLEOTIDE SEQUENCE</scope>
    <source>
        <strain evidence="2">M8UP23</strain>
        <plasmid evidence="2">unnamed2</plasmid>
    </source>
</reference>